<comment type="similarity">
    <text evidence="1">Belongs to the AB hydrolase superfamily. AB hydrolase 2 family.</text>
</comment>
<sequence length="223" mass="24178">MAITELTPSAQPIVLGHQNAPKVLILIHGLTLSGRQFVPIGEFLLAHLGQEWQVILPTAPIQKVTWLGGQMASAWFDLPVGRFDKNQDETGLNQAKTYIHSLIDELVQIGVNPKNIVLGGFSQGGALALLSALTYPARLGGAVCLSGYLPMADKLGNALQRADKSPILLAHGTHDEPIDISLAKNADLMLQNNGFTVNFNTYPIGHSIDERELFDVADWLKQL</sequence>
<evidence type="ECO:0000313" key="4">
    <source>
        <dbReference type="EMBL" id="MEG9476186.1"/>
    </source>
</evidence>
<proteinExistence type="inferred from homology"/>
<reference evidence="4" key="1">
    <citation type="submission" date="2023-12" db="EMBL/GenBank/DDBJ databases">
        <title>Mannheima indologenes sp. nov. proposed for Clade V organisms of Mannheimia.</title>
        <authorList>
            <person name="Christensen H."/>
        </authorList>
    </citation>
    <scope>NUCLEOTIDE SEQUENCE</scope>
    <source>
        <strain evidence="4">M14.4</strain>
    </source>
</reference>
<accession>A0ABU7ZGQ8</accession>
<evidence type="ECO:0000313" key="5">
    <source>
        <dbReference type="Proteomes" id="UP001432017"/>
    </source>
</evidence>
<dbReference type="SUPFAM" id="SSF53474">
    <property type="entry name" value="alpha/beta-Hydrolases"/>
    <property type="match status" value="1"/>
</dbReference>
<dbReference type="RefSeq" id="WP_334254308.1">
    <property type="nucleotide sequence ID" value="NZ_JBAJJM010000010.1"/>
</dbReference>
<gene>
    <name evidence="4" type="ORF">V6W77_07835</name>
</gene>
<keyword evidence="2 4" id="KW-0378">Hydrolase</keyword>
<evidence type="ECO:0000256" key="1">
    <source>
        <dbReference type="ARBA" id="ARBA00006499"/>
    </source>
</evidence>
<organism evidence="4 5">
    <name type="scientific">Mannheimia indoligenes</name>
    <dbReference type="NCBI Taxonomy" id="3103145"/>
    <lineage>
        <taxon>Bacteria</taxon>
        <taxon>Pseudomonadati</taxon>
        <taxon>Pseudomonadota</taxon>
        <taxon>Gammaproteobacteria</taxon>
        <taxon>Pasteurellales</taxon>
        <taxon>Pasteurellaceae</taxon>
        <taxon>Mannheimia</taxon>
    </lineage>
</organism>
<dbReference type="PANTHER" id="PTHR10655:SF17">
    <property type="entry name" value="LYSOPHOSPHOLIPASE-LIKE PROTEIN 1"/>
    <property type="match status" value="1"/>
</dbReference>
<keyword evidence="5" id="KW-1185">Reference proteome</keyword>
<dbReference type="GO" id="GO:0016787">
    <property type="term" value="F:hydrolase activity"/>
    <property type="evidence" value="ECO:0007669"/>
    <property type="project" value="UniProtKB-KW"/>
</dbReference>
<dbReference type="InterPro" id="IPR050565">
    <property type="entry name" value="LYPA1-2/EST-like"/>
</dbReference>
<dbReference type="Proteomes" id="UP001432017">
    <property type="component" value="Unassembled WGS sequence"/>
</dbReference>
<comment type="caution">
    <text evidence="4">The sequence shown here is derived from an EMBL/GenBank/DDBJ whole genome shotgun (WGS) entry which is preliminary data.</text>
</comment>
<evidence type="ECO:0000259" key="3">
    <source>
        <dbReference type="Pfam" id="PF02230"/>
    </source>
</evidence>
<dbReference type="EMBL" id="JBAJJM010000010">
    <property type="protein sequence ID" value="MEG9476186.1"/>
    <property type="molecule type" value="Genomic_DNA"/>
</dbReference>
<protein>
    <submittedName>
        <fullName evidence="4">Alpha/beta fold hydrolase</fullName>
    </submittedName>
</protein>
<dbReference type="InterPro" id="IPR003140">
    <property type="entry name" value="PLipase/COase/thioEstase"/>
</dbReference>
<dbReference type="PANTHER" id="PTHR10655">
    <property type="entry name" value="LYSOPHOSPHOLIPASE-RELATED"/>
    <property type="match status" value="1"/>
</dbReference>
<name>A0ABU7ZGQ8_9PAST</name>
<feature type="domain" description="Phospholipase/carboxylesterase/thioesterase" evidence="3">
    <location>
        <begin position="13"/>
        <end position="221"/>
    </location>
</feature>
<evidence type="ECO:0000256" key="2">
    <source>
        <dbReference type="ARBA" id="ARBA00022801"/>
    </source>
</evidence>
<dbReference type="Gene3D" id="3.40.50.1820">
    <property type="entry name" value="alpha/beta hydrolase"/>
    <property type="match status" value="1"/>
</dbReference>
<dbReference type="Pfam" id="PF02230">
    <property type="entry name" value="Abhydrolase_2"/>
    <property type="match status" value="1"/>
</dbReference>
<dbReference type="InterPro" id="IPR029058">
    <property type="entry name" value="AB_hydrolase_fold"/>
</dbReference>